<dbReference type="Pfam" id="PF20187">
    <property type="entry name" value="DUF6550"/>
    <property type="match status" value="1"/>
</dbReference>
<proteinExistence type="predicted"/>
<keyword evidence="4" id="KW-1185">Reference proteome</keyword>
<dbReference type="OrthoDB" id="2666372at2"/>
<evidence type="ECO:0000313" key="4">
    <source>
        <dbReference type="Proteomes" id="UP000248132"/>
    </source>
</evidence>
<protein>
    <submittedName>
        <fullName evidence="3">Uncharacterized protein</fullName>
    </submittedName>
</protein>
<feature type="compositionally biased region" description="Basic and acidic residues" evidence="1">
    <location>
        <begin position="142"/>
        <end position="153"/>
    </location>
</feature>
<dbReference type="InterPro" id="IPR046680">
    <property type="entry name" value="DUF6550"/>
</dbReference>
<feature type="region of interest" description="Disordered" evidence="1">
    <location>
        <begin position="77"/>
        <end position="188"/>
    </location>
</feature>
<feature type="compositionally biased region" description="Basic and acidic residues" evidence="1">
    <location>
        <begin position="111"/>
        <end position="124"/>
    </location>
</feature>
<evidence type="ECO:0000256" key="2">
    <source>
        <dbReference type="SAM" id="Phobius"/>
    </source>
</evidence>
<keyword evidence="2" id="KW-0812">Transmembrane</keyword>
<dbReference type="Proteomes" id="UP000248132">
    <property type="component" value="Unassembled WGS sequence"/>
</dbReference>
<feature type="transmembrane region" description="Helical" evidence="2">
    <location>
        <begin position="12"/>
        <end position="32"/>
    </location>
</feature>
<reference evidence="3 4" key="1">
    <citation type="submission" date="2018-06" db="EMBL/GenBank/DDBJ databases">
        <title>Genomic Encyclopedia of Type Strains, Phase I: the one thousand microbial genomes (KMG-I) project.</title>
        <authorList>
            <person name="Kyrpides N."/>
        </authorList>
    </citation>
    <scope>NUCLEOTIDE SEQUENCE [LARGE SCALE GENOMIC DNA]</scope>
    <source>
        <strain evidence="3 4">DSM 19573</strain>
    </source>
</reference>
<accession>A0A318XLE3</accession>
<feature type="compositionally biased region" description="Polar residues" evidence="1">
    <location>
        <begin position="82"/>
        <end position="100"/>
    </location>
</feature>
<keyword evidence="2" id="KW-1133">Transmembrane helix</keyword>
<name>A0A318XLE3_9FIRM</name>
<organism evidence="3 4">
    <name type="scientific">Ruminiclostridium sufflavum DSM 19573</name>
    <dbReference type="NCBI Taxonomy" id="1121337"/>
    <lineage>
        <taxon>Bacteria</taxon>
        <taxon>Bacillati</taxon>
        <taxon>Bacillota</taxon>
        <taxon>Clostridia</taxon>
        <taxon>Eubacteriales</taxon>
        <taxon>Oscillospiraceae</taxon>
        <taxon>Ruminiclostridium</taxon>
    </lineage>
</organism>
<dbReference type="RefSeq" id="WP_110462821.1">
    <property type="nucleotide sequence ID" value="NZ_QKMR01000017.1"/>
</dbReference>
<sequence length="188" mass="19783">MNNINDKTKKRLIIAGGLIVSIMLIIMIAAQFKKEPVKEVSVSSPSAALVSTDTVTVTPAEASKTQKDIVVQDSKVAETTKSKTQAPNTAISSGTKQTIQPDPVKPTAPTEKPKSTDKTSDEKPTVTGKPKTTVKDNTISKTEPKGGEKKDGEIYVPGFGWVKDNGGGSQGEVVGSDGDINKQVGTMD</sequence>
<dbReference type="AlphaFoldDB" id="A0A318XLE3"/>
<gene>
    <name evidence="3" type="ORF">LY28_02829</name>
</gene>
<evidence type="ECO:0000313" key="3">
    <source>
        <dbReference type="EMBL" id="PYG86802.1"/>
    </source>
</evidence>
<evidence type="ECO:0000256" key="1">
    <source>
        <dbReference type="SAM" id="MobiDB-lite"/>
    </source>
</evidence>
<comment type="caution">
    <text evidence="3">The sequence shown here is derived from an EMBL/GenBank/DDBJ whole genome shotgun (WGS) entry which is preliminary data.</text>
</comment>
<dbReference type="EMBL" id="QKMR01000017">
    <property type="protein sequence ID" value="PYG86802.1"/>
    <property type="molecule type" value="Genomic_DNA"/>
</dbReference>
<keyword evidence="2" id="KW-0472">Membrane</keyword>